<dbReference type="NCBIfam" id="TIGR01076">
    <property type="entry name" value="sortase_fam"/>
    <property type="match status" value="1"/>
</dbReference>
<dbReference type="RefSeq" id="WP_126640239.1">
    <property type="nucleotide sequence ID" value="NZ_BIFH01000027.1"/>
</dbReference>
<keyword evidence="1" id="KW-0378">Hydrolase</keyword>
<feature type="region of interest" description="Disordered" evidence="3">
    <location>
        <begin position="1"/>
        <end position="26"/>
    </location>
</feature>
<feature type="active site" description="Proton donor/acceptor" evidence="2">
    <location>
        <position position="250"/>
    </location>
</feature>
<evidence type="ECO:0000313" key="5">
    <source>
        <dbReference type="EMBL" id="GCD98328.1"/>
    </source>
</evidence>
<dbReference type="InterPro" id="IPR042003">
    <property type="entry name" value="Sortase_E"/>
</dbReference>
<dbReference type="GO" id="GO:0016787">
    <property type="term" value="F:hydrolase activity"/>
    <property type="evidence" value="ECO:0007669"/>
    <property type="project" value="UniProtKB-KW"/>
</dbReference>
<evidence type="ECO:0000313" key="6">
    <source>
        <dbReference type="Proteomes" id="UP000286931"/>
    </source>
</evidence>
<dbReference type="NCBIfam" id="NF033747">
    <property type="entry name" value="class_E_sortase"/>
    <property type="match status" value="1"/>
</dbReference>
<dbReference type="EMBL" id="BIFH01000027">
    <property type="protein sequence ID" value="GCD98328.1"/>
    <property type="molecule type" value="Genomic_DNA"/>
</dbReference>
<dbReference type="InterPro" id="IPR005754">
    <property type="entry name" value="Sortase"/>
</dbReference>
<dbReference type="SUPFAM" id="SSF63817">
    <property type="entry name" value="Sortase"/>
    <property type="match status" value="1"/>
</dbReference>
<dbReference type="InterPro" id="IPR053465">
    <property type="entry name" value="Sortase_Class_E"/>
</dbReference>
<feature type="transmembrane region" description="Helical" evidence="4">
    <location>
        <begin position="132"/>
        <end position="154"/>
    </location>
</feature>
<evidence type="ECO:0000256" key="2">
    <source>
        <dbReference type="PIRSR" id="PIRSR605754-1"/>
    </source>
</evidence>
<keyword evidence="4" id="KW-0812">Transmembrane</keyword>
<keyword evidence="4" id="KW-1133">Transmembrane helix</keyword>
<keyword evidence="6" id="KW-1185">Reference proteome</keyword>
<reference evidence="5 6" key="1">
    <citation type="submission" date="2018-12" db="EMBL/GenBank/DDBJ databases">
        <title>Draft genome sequence of Embleya hyalina NBRC 13850T.</title>
        <authorList>
            <person name="Komaki H."/>
            <person name="Hosoyama A."/>
            <person name="Kimura A."/>
            <person name="Ichikawa N."/>
            <person name="Tamura T."/>
        </authorList>
    </citation>
    <scope>NUCLEOTIDE SEQUENCE [LARGE SCALE GENOMIC DNA]</scope>
    <source>
        <strain evidence="5 6">NBRC 13850</strain>
    </source>
</reference>
<evidence type="ECO:0000256" key="3">
    <source>
        <dbReference type="SAM" id="MobiDB-lite"/>
    </source>
</evidence>
<dbReference type="Pfam" id="PF04203">
    <property type="entry name" value="Sortase"/>
    <property type="match status" value="1"/>
</dbReference>
<feature type="region of interest" description="Disordered" evidence="3">
    <location>
        <begin position="60"/>
        <end position="120"/>
    </location>
</feature>
<proteinExistence type="predicted"/>
<organism evidence="5 6">
    <name type="scientific">Embleya hyalina</name>
    <dbReference type="NCBI Taxonomy" id="516124"/>
    <lineage>
        <taxon>Bacteria</taxon>
        <taxon>Bacillati</taxon>
        <taxon>Actinomycetota</taxon>
        <taxon>Actinomycetes</taxon>
        <taxon>Kitasatosporales</taxon>
        <taxon>Streptomycetaceae</taxon>
        <taxon>Embleya</taxon>
    </lineage>
</organism>
<dbReference type="Proteomes" id="UP000286931">
    <property type="component" value="Unassembled WGS sequence"/>
</dbReference>
<dbReference type="OrthoDB" id="5242879at2"/>
<keyword evidence="4" id="KW-0472">Membrane</keyword>
<dbReference type="AlphaFoldDB" id="A0A401YUL4"/>
<dbReference type="CDD" id="cd05830">
    <property type="entry name" value="Sortase_E"/>
    <property type="match status" value="1"/>
</dbReference>
<gene>
    <name evidence="5" type="ORF">EHYA_06034</name>
</gene>
<name>A0A401YUL4_9ACTN</name>
<protein>
    <submittedName>
        <fullName evidence="5">Class E sortase</fullName>
    </submittedName>
</protein>
<evidence type="ECO:0000256" key="4">
    <source>
        <dbReference type="SAM" id="Phobius"/>
    </source>
</evidence>
<feature type="active site" description="Acyl-thioester intermediate" evidence="2">
    <location>
        <position position="319"/>
    </location>
</feature>
<sequence length="354" mass="37402">MPPAAMVEAPRALPGARASAGAPDRVGAAGAVEASDAMDAWFRADAGVVGADPVLDPAYAPAPEAVPPSPGGGAVVPGGRAERRRAQRRKAGRGGSPPPARPGPAEGAGRAARRRAAKPSTGARILTAGARLVGELAMTVGVLLVLYVVYLTWWTNIVAAEKARNEAHDIQQSWNNTPGQVVDPRNPGQYVAPNKGFALLYIPRIGMEKQAIAEGTDRGKVLNNGLVGHYNDPKTAMPWDAQGNFAVAAHRNGHGEPFRYINKLKPGDKVVVETATTYFTYTVDADLPQTSPSHIQVIDPIPDKGPYTKPGRYITLTTCTPDGASTYRLIVWGHLEEERPRSQGKPDALLSGAK</sequence>
<comment type="caution">
    <text evidence="5">The sequence shown here is derived from an EMBL/GenBank/DDBJ whole genome shotgun (WGS) entry which is preliminary data.</text>
</comment>
<evidence type="ECO:0000256" key="1">
    <source>
        <dbReference type="ARBA" id="ARBA00022801"/>
    </source>
</evidence>
<dbReference type="Gene3D" id="2.40.260.10">
    <property type="entry name" value="Sortase"/>
    <property type="match status" value="1"/>
</dbReference>
<feature type="compositionally biased region" description="Basic residues" evidence="3">
    <location>
        <begin position="82"/>
        <end position="92"/>
    </location>
</feature>
<dbReference type="InterPro" id="IPR023365">
    <property type="entry name" value="Sortase_dom-sf"/>
</dbReference>
<accession>A0A401YUL4</accession>